<dbReference type="Proteomes" id="UP001056201">
    <property type="component" value="Chromosome 1"/>
</dbReference>
<feature type="domain" description="DUF6321" evidence="2">
    <location>
        <begin position="142"/>
        <end position="216"/>
    </location>
</feature>
<keyword evidence="4" id="KW-1185">Reference proteome</keyword>
<feature type="compositionally biased region" description="Basic residues" evidence="1">
    <location>
        <begin position="36"/>
        <end position="45"/>
    </location>
</feature>
<feature type="compositionally biased region" description="Low complexity" evidence="1">
    <location>
        <begin position="86"/>
        <end position="99"/>
    </location>
</feature>
<sequence>MPARKTASAQAPWNRRNPKDGSGQSAKHLSPQQKAAAKRAAKKAGRPYPNLVDNMHAAEAAKKAPAKKAAAKKTAAKKSAAKKSAAKQAPAKKAATTKPAAKKVATKKVAAKKSAARKTAARKAPAKKAAAKKAPASKAATRDPAGGLTAAGRAEYARTEGAHLKPGVKKKVSEMTPEEMKRKGSWAVRFYGRDPLPPLVDRQGRPTRLALSAHAWGEKVPTTEAQARRIAEAGRRLLARYQRLKSAG</sequence>
<feature type="compositionally biased region" description="Basic residues" evidence="1">
    <location>
        <begin position="64"/>
        <end position="85"/>
    </location>
</feature>
<dbReference type="EMBL" id="CP097635">
    <property type="protein sequence ID" value="URI08074.1"/>
    <property type="molecule type" value="Genomic_DNA"/>
</dbReference>
<reference evidence="3" key="1">
    <citation type="submission" date="2022-05" db="EMBL/GenBank/DDBJ databases">
        <title>An RpoN-dependent PEP-CTERM gene is involved in floc formation of an Aquincola tertiaricarbonis strain.</title>
        <authorList>
            <person name="Qiu D."/>
            <person name="Xia M."/>
        </authorList>
    </citation>
    <scope>NUCLEOTIDE SEQUENCE</scope>
    <source>
        <strain evidence="3">RN12</strain>
    </source>
</reference>
<evidence type="ECO:0000313" key="4">
    <source>
        <dbReference type="Proteomes" id="UP001056201"/>
    </source>
</evidence>
<name>A0ABY4S502_AQUTE</name>
<evidence type="ECO:0000259" key="2">
    <source>
        <dbReference type="Pfam" id="PF19846"/>
    </source>
</evidence>
<feature type="compositionally biased region" description="Basic residues" evidence="1">
    <location>
        <begin position="100"/>
        <end position="131"/>
    </location>
</feature>
<accession>A0ABY4S502</accession>
<evidence type="ECO:0000256" key="1">
    <source>
        <dbReference type="SAM" id="MobiDB-lite"/>
    </source>
</evidence>
<feature type="compositionally biased region" description="Polar residues" evidence="1">
    <location>
        <begin position="22"/>
        <end position="33"/>
    </location>
</feature>
<feature type="region of interest" description="Disordered" evidence="1">
    <location>
        <begin position="1"/>
        <end position="182"/>
    </location>
</feature>
<gene>
    <name evidence="3" type="ORF">MW290_05700</name>
</gene>
<proteinExistence type="predicted"/>
<dbReference type="RefSeq" id="WP_250196296.1">
    <property type="nucleotide sequence ID" value="NZ_CP097635.1"/>
</dbReference>
<organism evidence="3 4">
    <name type="scientific">Aquincola tertiaricarbonis</name>
    <dbReference type="NCBI Taxonomy" id="391953"/>
    <lineage>
        <taxon>Bacteria</taxon>
        <taxon>Pseudomonadati</taxon>
        <taxon>Pseudomonadota</taxon>
        <taxon>Betaproteobacteria</taxon>
        <taxon>Burkholderiales</taxon>
        <taxon>Sphaerotilaceae</taxon>
        <taxon>Aquincola</taxon>
    </lineage>
</organism>
<protein>
    <submittedName>
        <fullName evidence="3">DUF6321 domain-containing protein</fullName>
    </submittedName>
</protein>
<dbReference type="Pfam" id="PF19846">
    <property type="entry name" value="DUF6321"/>
    <property type="match status" value="1"/>
</dbReference>
<dbReference type="InterPro" id="IPR046284">
    <property type="entry name" value="DUF6321"/>
</dbReference>
<evidence type="ECO:0000313" key="3">
    <source>
        <dbReference type="EMBL" id="URI08074.1"/>
    </source>
</evidence>